<dbReference type="SUPFAM" id="SSF55594">
    <property type="entry name" value="HPr-like"/>
    <property type="match status" value="1"/>
</dbReference>
<accession>A0A252F693</accession>
<sequence>MTRSIRVKNTEDIQKINKIVTQFPYDIWIHGKSGMVDAKSLLGMFLLSLNEPLKLVVEDDIDTKKLFKALEDYLDIEDDD</sequence>
<organism evidence="1 2">
    <name type="scientific">Butyricicoccus porcorum</name>
    <dbReference type="NCBI Taxonomy" id="1945634"/>
    <lineage>
        <taxon>Bacteria</taxon>
        <taxon>Bacillati</taxon>
        <taxon>Bacillota</taxon>
        <taxon>Clostridia</taxon>
        <taxon>Eubacteriales</taxon>
        <taxon>Butyricicoccaceae</taxon>
        <taxon>Butyricicoccus</taxon>
    </lineage>
</organism>
<evidence type="ECO:0000313" key="1">
    <source>
        <dbReference type="EMBL" id="OUM21276.1"/>
    </source>
</evidence>
<protein>
    <recommendedName>
        <fullName evidence="3">HPr family phosphocarrier protein</fullName>
    </recommendedName>
</protein>
<evidence type="ECO:0008006" key="3">
    <source>
        <dbReference type="Google" id="ProtNLM"/>
    </source>
</evidence>
<dbReference type="OrthoDB" id="2059321at2"/>
<gene>
    <name evidence="1" type="ORF">CBW42_01510</name>
</gene>
<proteinExistence type="predicted"/>
<dbReference type="Proteomes" id="UP000194903">
    <property type="component" value="Unassembled WGS sequence"/>
</dbReference>
<dbReference type="InterPro" id="IPR035895">
    <property type="entry name" value="HPr-like_sf"/>
</dbReference>
<comment type="caution">
    <text evidence="1">The sequence shown here is derived from an EMBL/GenBank/DDBJ whole genome shotgun (WGS) entry which is preliminary data.</text>
</comment>
<dbReference type="EMBL" id="NHOC01000002">
    <property type="protein sequence ID" value="OUM21276.1"/>
    <property type="molecule type" value="Genomic_DNA"/>
</dbReference>
<keyword evidence="2" id="KW-1185">Reference proteome</keyword>
<name>A0A252F693_9FIRM</name>
<reference evidence="1 2" key="1">
    <citation type="submission" date="2017-05" db="EMBL/GenBank/DDBJ databases">
        <title>Butyricicoccus porcorum sp. nov. a butyrate-producing bacterium from the swine intestinal tract.</title>
        <authorList>
            <person name="Trachsel J."/>
            <person name="Humphrey S."/>
            <person name="Allen H.K."/>
        </authorList>
    </citation>
    <scope>NUCLEOTIDE SEQUENCE [LARGE SCALE GENOMIC DNA]</scope>
    <source>
        <strain evidence="1">BB10</strain>
    </source>
</reference>
<dbReference type="AlphaFoldDB" id="A0A252F693"/>
<evidence type="ECO:0000313" key="2">
    <source>
        <dbReference type="Proteomes" id="UP000194903"/>
    </source>
</evidence>
<dbReference type="Gene3D" id="3.30.1340.10">
    <property type="entry name" value="HPr-like"/>
    <property type="match status" value="1"/>
</dbReference>
<dbReference type="RefSeq" id="WP_087017053.1">
    <property type="nucleotide sequence ID" value="NZ_CP178353.1"/>
</dbReference>